<dbReference type="Proteomes" id="UP000033772">
    <property type="component" value="Unassembled WGS sequence"/>
</dbReference>
<evidence type="ECO:0000313" key="3">
    <source>
        <dbReference type="Proteomes" id="UP000033772"/>
    </source>
</evidence>
<evidence type="ECO:0000259" key="1">
    <source>
        <dbReference type="Pfam" id="PF00126"/>
    </source>
</evidence>
<proteinExistence type="predicted"/>
<dbReference type="InterPro" id="IPR036388">
    <property type="entry name" value="WH-like_DNA-bd_sf"/>
</dbReference>
<protein>
    <recommendedName>
        <fullName evidence="1">HTH lysR-type domain-containing protein</fullName>
    </recommendedName>
</protein>
<dbReference type="AlphaFoldDB" id="A0A1J4NAP0"/>
<dbReference type="InterPro" id="IPR036390">
    <property type="entry name" value="WH_DNA-bd_sf"/>
</dbReference>
<dbReference type="Pfam" id="PF00126">
    <property type="entry name" value="HTH_1"/>
    <property type="match status" value="1"/>
</dbReference>
<name>A0A1J4NAP0_9ACTN</name>
<dbReference type="RefSeq" id="WP_045547146.1">
    <property type="nucleotide sequence ID" value="NZ_JZDQ02000002.1"/>
</dbReference>
<evidence type="ECO:0000313" key="2">
    <source>
        <dbReference type="EMBL" id="OIJ28566.1"/>
    </source>
</evidence>
<dbReference type="GO" id="GO:0003700">
    <property type="term" value="F:DNA-binding transcription factor activity"/>
    <property type="evidence" value="ECO:0007669"/>
    <property type="project" value="InterPro"/>
</dbReference>
<gene>
    <name evidence="2" type="ORF">UG56_001950</name>
</gene>
<feature type="domain" description="HTH lysR-type" evidence="1">
    <location>
        <begin position="33"/>
        <end position="88"/>
    </location>
</feature>
<dbReference type="InterPro" id="IPR000847">
    <property type="entry name" value="LysR_HTH_N"/>
</dbReference>
<accession>A0A1J4NAP0</accession>
<reference evidence="2" key="1">
    <citation type="submission" date="2016-10" db="EMBL/GenBank/DDBJ databases">
        <title>Draft Genome Sequence of Nocardioides luteus Strain BAFB, an Alkane-Degrading Bacterium Isolated from JP-7 Polluted Soil.</title>
        <authorList>
            <person name="Brown L."/>
            <person name="Ruiz O.N."/>
            <person name="Gunasekera T."/>
        </authorList>
    </citation>
    <scope>NUCLEOTIDE SEQUENCE [LARGE SCALE GENOMIC DNA]</scope>
    <source>
        <strain evidence="2">BAFB</strain>
    </source>
</reference>
<comment type="caution">
    <text evidence="2">The sequence shown here is derived from an EMBL/GenBank/DDBJ whole genome shotgun (WGS) entry which is preliminary data.</text>
</comment>
<dbReference type="EMBL" id="JZDQ02000002">
    <property type="protein sequence ID" value="OIJ28566.1"/>
    <property type="molecule type" value="Genomic_DNA"/>
</dbReference>
<organism evidence="2 3">
    <name type="scientific">Nocardioides luteus</name>
    <dbReference type="NCBI Taxonomy" id="1844"/>
    <lineage>
        <taxon>Bacteria</taxon>
        <taxon>Bacillati</taxon>
        <taxon>Actinomycetota</taxon>
        <taxon>Actinomycetes</taxon>
        <taxon>Propionibacteriales</taxon>
        <taxon>Nocardioidaceae</taxon>
        <taxon>Nocardioides</taxon>
    </lineage>
</organism>
<sequence>MTETSIQSAATVIVTIGKEVISEVTMRVTYIYSLLAALRAGSYAAAAPLLHLETGSAVGKQVHKLGKHCGARLVAIKDGRLQLTPAGEELLPHLLQIVAADAAIKALRVARRSSGMPANA</sequence>
<keyword evidence="3" id="KW-1185">Reference proteome</keyword>
<dbReference type="SUPFAM" id="SSF46785">
    <property type="entry name" value="Winged helix' DNA-binding domain"/>
    <property type="match status" value="1"/>
</dbReference>
<dbReference type="Gene3D" id="1.10.10.10">
    <property type="entry name" value="Winged helix-like DNA-binding domain superfamily/Winged helix DNA-binding domain"/>
    <property type="match status" value="1"/>
</dbReference>